<reference evidence="3 4" key="1">
    <citation type="submission" date="2018-04" db="EMBL/GenBank/DDBJ databases">
        <title>Cupriavidus necator CR12 genome sequencing and assembly.</title>
        <authorList>
            <person name="Ben Fekih I."/>
            <person name="Mazhar H.S."/>
            <person name="Bello S.K."/>
            <person name="Rensing C."/>
        </authorList>
    </citation>
    <scope>NUCLEOTIDE SEQUENCE [LARGE SCALE GENOMIC DNA]</scope>
    <source>
        <strain evidence="3 4">CR12</strain>
    </source>
</reference>
<evidence type="ECO:0000313" key="3">
    <source>
        <dbReference type="EMBL" id="RCJ05094.1"/>
    </source>
</evidence>
<gene>
    <name evidence="3" type="ORF">DDK22_28885</name>
</gene>
<dbReference type="CDD" id="cd13578">
    <property type="entry name" value="PBP2_Bug27"/>
    <property type="match status" value="1"/>
</dbReference>
<organism evidence="3 4">
    <name type="scientific">Cupriavidus necator</name>
    <name type="common">Alcaligenes eutrophus</name>
    <name type="synonym">Ralstonia eutropha</name>
    <dbReference type="NCBI Taxonomy" id="106590"/>
    <lineage>
        <taxon>Bacteria</taxon>
        <taxon>Pseudomonadati</taxon>
        <taxon>Pseudomonadota</taxon>
        <taxon>Betaproteobacteria</taxon>
        <taxon>Burkholderiales</taxon>
        <taxon>Burkholderiaceae</taxon>
        <taxon>Cupriavidus</taxon>
    </lineage>
</organism>
<feature type="signal peptide" evidence="2">
    <location>
        <begin position="1"/>
        <end position="30"/>
    </location>
</feature>
<dbReference type="Pfam" id="PF03401">
    <property type="entry name" value="TctC"/>
    <property type="match status" value="1"/>
</dbReference>
<name>A0A367PC06_CUPNE</name>
<evidence type="ECO:0000256" key="1">
    <source>
        <dbReference type="ARBA" id="ARBA00006987"/>
    </source>
</evidence>
<protein>
    <submittedName>
        <fullName evidence="3">Tripartite tricarboxylate transporter substrate binding protein</fullName>
    </submittedName>
</protein>
<keyword evidence="2" id="KW-0732">Signal</keyword>
<comment type="similarity">
    <text evidence="1">Belongs to the UPF0065 (bug) family.</text>
</comment>
<dbReference type="RefSeq" id="WP_114134885.1">
    <property type="nucleotide sequence ID" value="NZ_CP068436.1"/>
</dbReference>
<dbReference type="Gene3D" id="3.40.190.150">
    <property type="entry name" value="Bordetella uptake gene, domain 1"/>
    <property type="match status" value="1"/>
</dbReference>
<comment type="caution">
    <text evidence="3">The sequence shown here is derived from an EMBL/GenBank/DDBJ whole genome shotgun (WGS) entry which is preliminary data.</text>
</comment>
<dbReference type="AlphaFoldDB" id="A0A367PC06"/>
<dbReference type="PANTHER" id="PTHR42928">
    <property type="entry name" value="TRICARBOXYLATE-BINDING PROTEIN"/>
    <property type="match status" value="1"/>
</dbReference>
<evidence type="ECO:0000313" key="4">
    <source>
        <dbReference type="Proteomes" id="UP000253501"/>
    </source>
</evidence>
<feature type="chain" id="PRO_5016802163" evidence="2">
    <location>
        <begin position="31"/>
        <end position="330"/>
    </location>
</feature>
<sequence>MKSSLGIGRRQALGLIAGVMLGTLASGAHAGTFPDKPIRLVVAFSAGGPTDILARVIARDMSTRLGQQIIVDNRPGAGGNIAAEFVAKSPADGYTLLYNSSSIAISPALFNNTKLNPDQIFAPVGYAATVPLVLIVNAESPVKTPADLIKLLKAKPGQLNFGSSGNGTIDHLTSVVFADKTKTKFNHVPYKGNAAALPDLLAGRIDFMMSGSLNAVLPFIKEGKLRAVAATTVKRVSVLPDVPTLAESVLSGFDSGTWQGIVAPKGTPTPVVERLNRELNATLKAPEVIKALHAQGAEPTGGTPAQYRDLIHGEYARWTKVVKDTGATAN</sequence>
<dbReference type="PIRSF" id="PIRSF017082">
    <property type="entry name" value="YflP"/>
    <property type="match status" value="1"/>
</dbReference>
<proteinExistence type="inferred from homology"/>
<dbReference type="SUPFAM" id="SSF53850">
    <property type="entry name" value="Periplasmic binding protein-like II"/>
    <property type="match status" value="1"/>
</dbReference>
<dbReference type="InterPro" id="IPR005064">
    <property type="entry name" value="BUG"/>
</dbReference>
<evidence type="ECO:0000256" key="2">
    <source>
        <dbReference type="SAM" id="SignalP"/>
    </source>
</evidence>
<dbReference type="PANTHER" id="PTHR42928:SF5">
    <property type="entry name" value="BLR1237 PROTEIN"/>
    <property type="match status" value="1"/>
</dbReference>
<dbReference type="InterPro" id="IPR042100">
    <property type="entry name" value="Bug_dom1"/>
</dbReference>
<dbReference type="Proteomes" id="UP000253501">
    <property type="component" value="Unassembled WGS sequence"/>
</dbReference>
<dbReference type="EMBL" id="QDHA01000084">
    <property type="protein sequence ID" value="RCJ05094.1"/>
    <property type="molecule type" value="Genomic_DNA"/>
</dbReference>
<accession>A0A367PC06</accession>
<dbReference type="Gene3D" id="3.40.190.10">
    <property type="entry name" value="Periplasmic binding protein-like II"/>
    <property type="match status" value="1"/>
</dbReference>